<feature type="active site" description="Nucleophile" evidence="8">
    <location>
        <position position="149"/>
    </location>
</feature>
<dbReference type="GO" id="GO:0016042">
    <property type="term" value="P:lipid catabolic process"/>
    <property type="evidence" value="ECO:0007669"/>
    <property type="project" value="UniProtKB-KW"/>
</dbReference>
<evidence type="ECO:0000256" key="6">
    <source>
        <dbReference type="ARBA" id="ARBA00023180"/>
    </source>
</evidence>
<evidence type="ECO:0000256" key="3">
    <source>
        <dbReference type="ARBA" id="ARBA00022801"/>
    </source>
</evidence>
<reference evidence="11 12" key="1">
    <citation type="journal article" date="2006" name="Science">
        <title>Phytophthora genome sequences uncover evolutionary origins and mechanisms of pathogenesis.</title>
        <authorList>
            <person name="Tyler B.M."/>
            <person name="Tripathy S."/>
            <person name="Zhang X."/>
            <person name="Dehal P."/>
            <person name="Jiang R.H."/>
            <person name="Aerts A."/>
            <person name="Arredondo F.D."/>
            <person name="Baxter L."/>
            <person name="Bensasson D."/>
            <person name="Beynon J.L."/>
            <person name="Chapman J."/>
            <person name="Damasceno C.M."/>
            <person name="Dorrance A.E."/>
            <person name="Dou D."/>
            <person name="Dickerman A.W."/>
            <person name="Dubchak I.L."/>
            <person name="Garbelotto M."/>
            <person name="Gijzen M."/>
            <person name="Gordon S.G."/>
            <person name="Govers F."/>
            <person name="Grunwald N.J."/>
            <person name="Huang W."/>
            <person name="Ivors K.L."/>
            <person name="Jones R.W."/>
            <person name="Kamoun S."/>
            <person name="Krampis K."/>
            <person name="Lamour K.H."/>
            <person name="Lee M.K."/>
            <person name="McDonald W.H."/>
            <person name="Medina M."/>
            <person name="Meijer H.J."/>
            <person name="Nordberg E.K."/>
            <person name="Maclean D.J."/>
            <person name="Ospina-Giraldo M.D."/>
            <person name="Morris P.F."/>
            <person name="Phuntumart V."/>
            <person name="Putnam N.H."/>
            <person name="Rash S."/>
            <person name="Rose J.K."/>
            <person name="Sakihama Y."/>
            <person name="Salamov A.A."/>
            <person name="Savidor A."/>
            <person name="Scheuring C.F."/>
            <person name="Smith B.M."/>
            <person name="Sobral B.W."/>
            <person name="Terry A."/>
            <person name="Torto-Alalibo T.A."/>
            <person name="Win J."/>
            <person name="Xu Z."/>
            <person name="Zhang H."/>
            <person name="Grigoriev I.V."/>
            <person name="Rokhsar D.S."/>
            <person name="Boore J.L."/>
        </authorList>
    </citation>
    <scope>NUCLEOTIDE SEQUENCE [LARGE SCALE GENOMIC DNA]</scope>
    <source>
        <strain evidence="11 12">P6497</strain>
    </source>
</reference>
<gene>
    <name evidence="11" type="ORF">PHYSODRAFT_259037</name>
</gene>
<dbReference type="PIRSF" id="PIRSF000862">
    <property type="entry name" value="Steryl_ester_lip"/>
    <property type="match status" value="1"/>
</dbReference>
<evidence type="ECO:0000313" key="12">
    <source>
        <dbReference type="Proteomes" id="UP000002640"/>
    </source>
</evidence>
<dbReference type="GeneID" id="20639030"/>
<keyword evidence="12" id="KW-1185">Reference proteome</keyword>
<dbReference type="InterPro" id="IPR029058">
    <property type="entry name" value="AB_hydrolase_fold"/>
</dbReference>
<evidence type="ECO:0000256" key="1">
    <source>
        <dbReference type="ARBA" id="ARBA00010701"/>
    </source>
</evidence>
<dbReference type="Gene3D" id="3.40.50.1820">
    <property type="entry name" value="alpha/beta hydrolase"/>
    <property type="match status" value="1"/>
</dbReference>
<dbReference type="InterPro" id="IPR025483">
    <property type="entry name" value="Lipase_euk"/>
</dbReference>
<keyword evidence="2" id="KW-0732">Signal</keyword>
<feature type="active site" description="Charge relay system" evidence="8">
    <location>
        <position position="350"/>
    </location>
</feature>
<dbReference type="KEGG" id="psoj:PHYSODRAFT_259037"/>
<evidence type="ECO:0000256" key="5">
    <source>
        <dbReference type="ARBA" id="ARBA00023098"/>
    </source>
</evidence>
<dbReference type="Pfam" id="PF00561">
    <property type="entry name" value="Abhydrolase_1"/>
    <property type="match status" value="1"/>
</dbReference>
<dbReference type="SUPFAM" id="SSF53474">
    <property type="entry name" value="alpha/beta-Hydrolases"/>
    <property type="match status" value="1"/>
</dbReference>
<feature type="compositionally biased region" description="Low complexity" evidence="9">
    <location>
        <begin position="19"/>
        <end position="30"/>
    </location>
</feature>
<protein>
    <recommendedName>
        <fullName evidence="7">Lipase</fullName>
    </recommendedName>
</protein>
<keyword evidence="3 7" id="KW-0378">Hydrolase</keyword>
<sequence length="379" mass="42213">MSSSRLFQAMIHCSQQRYPSSTHSTSPPKSNAQRDHGRRSYAETQSGEAAADNKTAILVQHGLLDSSFSWVCNFRNQSLVFVLADAGYDVWLGNNRGNTYSDHHVKYTTGDEEFWDFSWEDMGRFDLPAMLNHVRAVSGQDTVALVGHSEGTTQAFVAFSEDQTLAQSVSYFAALAPVAWLGNTKAKALQFIAKIYLDKIFEVLGQVEFLSQNEVLQEIIGASACTLDPQLCETALALVSGDSENWNSSRNMAHYAQSIRKDTFSMYNYGCSCLRLLGINLCSKRICKNKAKYGSFDPPAFPVANIKYPRTGFFRGENDILADSADVDQLRNAMPLSTVIYDETISDFSHMDFTWAVNANQKVYQSVLEQLEAYVGVGY</sequence>
<keyword evidence="6" id="KW-0325">Glycoprotein</keyword>
<dbReference type="OMA" id="WGLNVKE"/>
<dbReference type="SMR" id="G4ZE19"/>
<dbReference type="InterPro" id="IPR000073">
    <property type="entry name" value="AB_hydrolase_1"/>
</dbReference>
<dbReference type="Proteomes" id="UP000002640">
    <property type="component" value="Unassembled WGS sequence"/>
</dbReference>
<organism evidence="11 12">
    <name type="scientific">Phytophthora sojae (strain P6497)</name>
    <name type="common">Soybean stem and root rot agent</name>
    <name type="synonym">Phytophthora megasperma f. sp. glycines</name>
    <dbReference type="NCBI Taxonomy" id="1094619"/>
    <lineage>
        <taxon>Eukaryota</taxon>
        <taxon>Sar</taxon>
        <taxon>Stramenopiles</taxon>
        <taxon>Oomycota</taxon>
        <taxon>Peronosporomycetes</taxon>
        <taxon>Peronosporales</taxon>
        <taxon>Peronosporaceae</taxon>
        <taxon>Phytophthora</taxon>
    </lineage>
</organism>
<dbReference type="AlphaFoldDB" id="G4ZE19"/>
<feature type="region of interest" description="Disordered" evidence="9">
    <location>
        <begin position="16"/>
        <end position="48"/>
    </location>
</feature>
<dbReference type="GO" id="GO:0016788">
    <property type="term" value="F:hydrolase activity, acting on ester bonds"/>
    <property type="evidence" value="ECO:0007669"/>
    <property type="project" value="InterPro"/>
</dbReference>
<name>G4ZE19_PHYSP</name>
<dbReference type="FunFam" id="3.40.50.1820:FF:000057">
    <property type="entry name" value="Lipase"/>
    <property type="match status" value="1"/>
</dbReference>
<evidence type="ECO:0000256" key="7">
    <source>
        <dbReference type="PIRNR" id="PIRNR000862"/>
    </source>
</evidence>
<feature type="active site" description="Charge relay system" evidence="8">
    <location>
        <position position="319"/>
    </location>
</feature>
<dbReference type="InParanoid" id="G4ZE19"/>
<dbReference type="RefSeq" id="XP_009525998.1">
    <property type="nucleotide sequence ID" value="XM_009527703.1"/>
</dbReference>
<evidence type="ECO:0000256" key="9">
    <source>
        <dbReference type="SAM" id="MobiDB-lite"/>
    </source>
</evidence>
<evidence type="ECO:0000256" key="2">
    <source>
        <dbReference type="ARBA" id="ARBA00022729"/>
    </source>
</evidence>
<comment type="similarity">
    <text evidence="1 7">Belongs to the AB hydrolase superfamily. Lipase family.</text>
</comment>
<evidence type="ECO:0000313" key="11">
    <source>
        <dbReference type="EMBL" id="EGZ16940.1"/>
    </source>
</evidence>
<feature type="domain" description="AB hydrolase-1" evidence="10">
    <location>
        <begin position="56"/>
        <end position="177"/>
    </location>
</feature>
<dbReference type="EMBL" id="JH159154">
    <property type="protein sequence ID" value="EGZ16940.1"/>
    <property type="molecule type" value="Genomic_DNA"/>
</dbReference>
<evidence type="ECO:0000256" key="8">
    <source>
        <dbReference type="PIRSR" id="PIRSR000862-1"/>
    </source>
</evidence>
<accession>G4ZE19</accession>
<evidence type="ECO:0000256" key="4">
    <source>
        <dbReference type="ARBA" id="ARBA00022963"/>
    </source>
</evidence>
<proteinExistence type="inferred from homology"/>
<dbReference type="PANTHER" id="PTHR11005">
    <property type="entry name" value="LYSOSOMAL ACID LIPASE-RELATED"/>
    <property type="match status" value="1"/>
</dbReference>
<dbReference type="STRING" id="1094619.G4ZE19"/>
<evidence type="ECO:0000259" key="10">
    <source>
        <dbReference type="Pfam" id="PF00561"/>
    </source>
</evidence>
<keyword evidence="5" id="KW-0443">Lipid metabolism</keyword>
<feature type="compositionally biased region" description="Basic and acidic residues" evidence="9">
    <location>
        <begin position="32"/>
        <end position="41"/>
    </location>
</feature>
<keyword evidence="4 7" id="KW-0442">Lipid degradation</keyword>